<evidence type="ECO:0000313" key="2">
    <source>
        <dbReference type="EMBL" id="SHI87216.1"/>
    </source>
</evidence>
<dbReference type="STRING" id="1470563.SAMN05444000_103259"/>
<dbReference type="EMBL" id="FQZQ01000003">
    <property type="protein sequence ID" value="SHI87216.1"/>
    <property type="molecule type" value="Genomic_DNA"/>
</dbReference>
<dbReference type="RefSeq" id="WP_073249745.1">
    <property type="nucleotide sequence ID" value="NZ_FQZQ01000003.1"/>
</dbReference>
<dbReference type="OrthoDB" id="7871100at2"/>
<organism evidence="2 3">
    <name type="scientific">Shimia gijangensis</name>
    <dbReference type="NCBI Taxonomy" id="1470563"/>
    <lineage>
        <taxon>Bacteria</taxon>
        <taxon>Pseudomonadati</taxon>
        <taxon>Pseudomonadota</taxon>
        <taxon>Alphaproteobacteria</taxon>
        <taxon>Rhodobacterales</taxon>
        <taxon>Roseobacteraceae</taxon>
    </lineage>
</organism>
<gene>
    <name evidence="2" type="ORF">SAMN05444000_103259</name>
</gene>
<sequence length="221" mass="23736">MSDISDLESRISAAMDRIGRGLEALDKPAIDDGGAQSEALQNELDGEKIANAQLEERNKALHAKVEDMETALAASSDAVEKAVEARESAEKDLASARVEAESARAEADAAKESAQEAKNNEPAVNLDINRDPILKLSKRLNRMRRTSRQVRGASVVLREAAEKGLSDPSLINQAMVTELENLKALRASEQAEMDLIIGALRPMLEHNDGEPADAASQKGDG</sequence>
<protein>
    <submittedName>
        <fullName evidence="2">Uncharacterized protein</fullName>
    </submittedName>
</protein>
<keyword evidence="3" id="KW-1185">Reference proteome</keyword>
<reference evidence="3" key="1">
    <citation type="submission" date="2016-11" db="EMBL/GenBank/DDBJ databases">
        <authorList>
            <person name="Varghese N."/>
            <person name="Submissions S."/>
        </authorList>
    </citation>
    <scope>NUCLEOTIDE SEQUENCE [LARGE SCALE GENOMIC DNA]</scope>
    <source>
        <strain evidence="3">DSM 100564</strain>
    </source>
</reference>
<evidence type="ECO:0000256" key="1">
    <source>
        <dbReference type="SAM" id="MobiDB-lite"/>
    </source>
</evidence>
<dbReference type="AlphaFoldDB" id="A0A1M6EP68"/>
<accession>A0A1M6EP68</accession>
<name>A0A1M6EP68_9RHOB</name>
<proteinExistence type="predicted"/>
<evidence type="ECO:0000313" key="3">
    <source>
        <dbReference type="Proteomes" id="UP000183982"/>
    </source>
</evidence>
<dbReference type="Proteomes" id="UP000183982">
    <property type="component" value="Unassembled WGS sequence"/>
</dbReference>
<feature type="region of interest" description="Disordered" evidence="1">
    <location>
        <begin position="104"/>
        <end position="124"/>
    </location>
</feature>
<feature type="compositionally biased region" description="Basic and acidic residues" evidence="1">
    <location>
        <begin position="104"/>
        <end position="119"/>
    </location>
</feature>